<accession>A0A1L3I3J4</accession>
<dbReference type="AlphaFoldDB" id="A0A1L3I3J4"/>
<dbReference type="GO" id="GO:0009253">
    <property type="term" value="P:peptidoglycan catabolic process"/>
    <property type="evidence" value="ECO:0007669"/>
    <property type="project" value="TreeGrafter"/>
</dbReference>
<dbReference type="InterPro" id="IPR031304">
    <property type="entry name" value="SLT_2"/>
</dbReference>
<dbReference type="PANTHER" id="PTHR30163:SF8">
    <property type="entry name" value="LYTIC MUREIN TRANSGLYCOSYLASE"/>
    <property type="match status" value="1"/>
</dbReference>
<reference evidence="3" key="1">
    <citation type="submission" date="2016-07" db="EMBL/GenBank/DDBJ databases">
        <title>Phaeobacter portensis sp. nov., a tropodithietic acid producing bacterium isolated from a German harbor.</title>
        <authorList>
            <person name="Freese H.M."/>
            <person name="Bunk B."/>
            <person name="Breider S."/>
            <person name="Brinkhoff T."/>
        </authorList>
    </citation>
    <scope>NUCLEOTIDE SEQUENCE [LARGE SCALE GENOMIC DNA]</scope>
    <source>
        <strain evidence="3">P97</strain>
    </source>
</reference>
<dbReference type="Gene3D" id="1.10.530.10">
    <property type="match status" value="1"/>
</dbReference>
<dbReference type="STRING" id="1844006.PhaeoP97_01246"/>
<dbReference type="Pfam" id="PF13406">
    <property type="entry name" value="SLT_2"/>
    <property type="match status" value="1"/>
</dbReference>
<gene>
    <name evidence="2" type="ORF">PhaeoP97_01246</name>
</gene>
<dbReference type="Gene3D" id="1.10.8.350">
    <property type="entry name" value="Bacterial muramidase"/>
    <property type="match status" value="1"/>
</dbReference>
<dbReference type="OrthoDB" id="9808544at2"/>
<sequence>MIFQLFRRSLSQSVTANTRKETAHRRAGGWLTTTLSAALLCGLPYAAMAATCGNTSAGFDSWKRDFAAEAKRAGVRQAGLNALANTTYARRTIAADRNQKSFRYSLEKFMQIRGANTIIAQGRKRKARNAEFFAALERKYGVPAGILIAIHGMETAFGNYMGDSQVVSAIVTLTYDCRRSEFFKPHALGALKLVDRGAITGATKGAKHGELGHTQFLPGNALNYGVDWDGNGRVDFYNMGDALASTAYFLRKKGWKPGRGYQQGEPNYKVLKQWNAATVYQQSLAIMGRKIDG</sequence>
<dbReference type="EMBL" id="CP016364">
    <property type="protein sequence ID" value="APG46671.1"/>
    <property type="molecule type" value="Genomic_DNA"/>
</dbReference>
<dbReference type="InterPro" id="IPR023346">
    <property type="entry name" value="Lysozyme-like_dom_sf"/>
</dbReference>
<organism evidence="2 3">
    <name type="scientific">Phaeobacter porticola</name>
    <dbReference type="NCBI Taxonomy" id="1844006"/>
    <lineage>
        <taxon>Bacteria</taxon>
        <taxon>Pseudomonadati</taxon>
        <taxon>Pseudomonadota</taxon>
        <taxon>Alphaproteobacteria</taxon>
        <taxon>Rhodobacterales</taxon>
        <taxon>Roseobacteraceae</taxon>
        <taxon>Phaeobacter</taxon>
    </lineage>
</organism>
<dbReference type="KEGG" id="php:PhaeoP97_01246"/>
<dbReference type="CDD" id="cd13399">
    <property type="entry name" value="Slt35-like"/>
    <property type="match status" value="1"/>
</dbReference>
<proteinExistence type="predicted"/>
<dbReference type="PANTHER" id="PTHR30163">
    <property type="entry name" value="MEMBRANE-BOUND LYTIC MUREIN TRANSGLYCOSYLASE B"/>
    <property type="match status" value="1"/>
</dbReference>
<feature type="domain" description="Transglycosylase SLT" evidence="1">
    <location>
        <begin position="59"/>
        <end position="262"/>
    </location>
</feature>
<dbReference type="Proteomes" id="UP000183859">
    <property type="component" value="Chromosome"/>
</dbReference>
<name>A0A1L3I3J4_9RHOB</name>
<keyword evidence="3" id="KW-1185">Reference proteome</keyword>
<protein>
    <submittedName>
        <fullName evidence="2">Transglycosylase SLT domain protein</fullName>
    </submittedName>
</protein>
<evidence type="ECO:0000313" key="3">
    <source>
        <dbReference type="Proteomes" id="UP000183859"/>
    </source>
</evidence>
<evidence type="ECO:0000313" key="2">
    <source>
        <dbReference type="EMBL" id="APG46671.1"/>
    </source>
</evidence>
<dbReference type="SUPFAM" id="SSF53955">
    <property type="entry name" value="Lysozyme-like"/>
    <property type="match status" value="1"/>
</dbReference>
<dbReference type="InterPro" id="IPR043426">
    <property type="entry name" value="MltB-like"/>
</dbReference>
<dbReference type="GO" id="GO:0008933">
    <property type="term" value="F:peptidoglycan lytic transglycosylase activity"/>
    <property type="evidence" value="ECO:0007669"/>
    <property type="project" value="TreeGrafter"/>
</dbReference>
<evidence type="ECO:0000259" key="1">
    <source>
        <dbReference type="Pfam" id="PF13406"/>
    </source>
</evidence>